<dbReference type="InterPro" id="IPR041617">
    <property type="entry name" value="TPR_MalT"/>
</dbReference>
<evidence type="ECO:0000256" key="3">
    <source>
        <dbReference type="ARBA" id="ARBA00023163"/>
    </source>
</evidence>
<dbReference type="InterPro" id="IPR016032">
    <property type="entry name" value="Sig_transdc_resp-reg_C-effctor"/>
</dbReference>
<dbReference type="SMART" id="SM00421">
    <property type="entry name" value="HTH_LUXR"/>
    <property type="match status" value="1"/>
</dbReference>
<keyword evidence="1" id="KW-0805">Transcription regulation</keyword>
<dbReference type="InterPro" id="IPR000792">
    <property type="entry name" value="Tscrpt_reg_LuxR_C"/>
</dbReference>
<evidence type="ECO:0000256" key="1">
    <source>
        <dbReference type="ARBA" id="ARBA00023015"/>
    </source>
</evidence>
<dbReference type="InterPro" id="IPR036388">
    <property type="entry name" value="WH-like_DNA-bd_sf"/>
</dbReference>
<keyword evidence="3" id="KW-0804">Transcription</keyword>
<dbReference type="Gene3D" id="1.25.40.10">
    <property type="entry name" value="Tetratricopeptide repeat domain"/>
    <property type="match status" value="1"/>
</dbReference>
<accession>A0ABQ5NLN1</accession>
<dbReference type="RefSeq" id="WP_264989014.1">
    <property type="nucleotide sequence ID" value="NZ_BRZA01000002.1"/>
</dbReference>
<dbReference type="Pfam" id="PF25873">
    <property type="entry name" value="WHD_MalT"/>
    <property type="match status" value="1"/>
</dbReference>
<dbReference type="SUPFAM" id="SSF46894">
    <property type="entry name" value="C-terminal effector domain of the bipartite response regulators"/>
    <property type="match status" value="1"/>
</dbReference>
<evidence type="ECO:0000256" key="2">
    <source>
        <dbReference type="ARBA" id="ARBA00023125"/>
    </source>
</evidence>
<dbReference type="CDD" id="cd06170">
    <property type="entry name" value="LuxR_C_like"/>
    <property type="match status" value="1"/>
</dbReference>
<reference evidence="5" key="1">
    <citation type="submission" date="2022-08" db="EMBL/GenBank/DDBJ databases">
        <title>Draft genome sequence of Lysinibacillus sp. strain KH24.</title>
        <authorList>
            <person name="Kanbe H."/>
            <person name="Itoh H."/>
        </authorList>
    </citation>
    <scope>NUCLEOTIDE SEQUENCE</scope>
    <source>
        <strain evidence="5">KH24</strain>
    </source>
</reference>
<feature type="domain" description="HTH luxR-type" evidence="4">
    <location>
        <begin position="772"/>
        <end position="837"/>
    </location>
</feature>
<keyword evidence="6" id="KW-1185">Reference proteome</keyword>
<dbReference type="EMBL" id="BRZA01000002">
    <property type="protein sequence ID" value="GLC89277.1"/>
    <property type="molecule type" value="Genomic_DNA"/>
</dbReference>
<evidence type="ECO:0000313" key="6">
    <source>
        <dbReference type="Proteomes" id="UP001065593"/>
    </source>
</evidence>
<protein>
    <recommendedName>
        <fullName evidence="4">HTH luxR-type domain-containing protein</fullName>
    </recommendedName>
</protein>
<dbReference type="PROSITE" id="PS50043">
    <property type="entry name" value="HTH_LUXR_2"/>
    <property type="match status" value="1"/>
</dbReference>
<name>A0ABQ5NLN1_9BACI</name>
<comment type="caution">
    <text evidence="5">The sequence shown here is derived from an EMBL/GenBank/DDBJ whole genome shotgun (WGS) entry which is preliminary data.</text>
</comment>
<dbReference type="InterPro" id="IPR059106">
    <property type="entry name" value="WHD_MalT"/>
</dbReference>
<dbReference type="Pfam" id="PF00196">
    <property type="entry name" value="GerE"/>
    <property type="match status" value="1"/>
</dbReference>
<dbReference type="InterPro" id="IPR011990">
    <property type="entry name" value="TPR-like_helical_dom_sf"/>
</dbReference>
<dbReference type="PANTHER" id="PTHR44688">
    <property type="entry name" value="DNA-BINDING TRANSCRIPTIONAL ACTIVATOR DEVR_DOSR"/>
    <property type="match status" value="1"/>
</dbReference>
<organism evidence="5 6">
    <name type="scientific">Lysinibacillus piscis</name>
    <dbReference type="NCBI Taxonomy" id="2518931"/>
    <lineage>
        <taxon>Bacteria</taxon>
        <taxon>Bacillati</taxon>
        <taxon>Bacillota</taxon>
        <taxon>Bacilli</taxon>
        <taxon>Bacillales</taxon>
        <taxon>Bacillaceae</taxon>
        <taxon>Lysinibacillus</taxon>
    </lineage>
</organism>
<dbReference type="Gene3D" id="1.10.10.10">
    <property type="entry name" value="Winged helix-like DNA-binding domain superfamily/Winged helix DNA-binding domain"/>
    <property type="match status" value="1"/>
</dbReference>
<dbReference type="PANTHER" id="PTHR44688:SF16">
    <property type="entry name" value="DNA-BINDING TRANSCRIPTIONAL ACTIVATOR DEVR_DOSR"/>
    <property type="match status" value="1"/>
</dbReference>
<gene>
    <name evidence="5" type="ORF">LYSBPC_24040</name>
</gene>
<evidence type="ECO:0000313" key="5">
    <source>
        <dbReference type="EMBL" id="GLC89277.1"/>
    </source>
</evidence>
<evidence type="ECO:0000259" key="4">
    <source>
        <dbReference type="PROSITE" id="PS50043"/>
    </source>
</evidence>
<dbReference type="Proteomes" id="UP001065593">
    <property type="component" value="Unassembled WGS sequence"/>
</dbReference>
<sequence>MLNEKFIPPKLPDICLPKHTLMNTFQQYAGKRTILVSAPAGFGKTTATLLWLATSERKNIWIELDEYDNSPVVFYKLLCTGIASAFPHNQTMVELLKNPNFINAPIEHTINFLSYLELDATSYALVLDGTHLITDETIRKSLPFILKRLPMSFVTMLLTREEHIDYMESSINEGKAAPITSKEFIFSASEIQKYFKACHQVITKEEALTIKTVTGGWALGVDVVAKSGQMDSDKALNQYIKQHIWDKFDRSMQDFMLKTSVVDEITPTLANCLTDREDSETLLAQLYATNSFISHTYGQNYRYYPIFLAFLRSRLEENIDFDKDALYKSTAAYYREREEYYNSIRFAVKAKDFEALTADMLEMYEYSTSDGVLPTHVSMQDLYLLGDSIPESLAENEPYLLISLCWYYYLLGDAQRFCHYLDQLYEKLPEIMKQHHTFIKYGLFMTAIDFRHQIFNVSNWLTPEIIEVVTQSNARATTLMNALPFIHRSHRDYSDFAANIEKNTQLATPVFTVLLGGIHTYMAHALRAMLYYERNRLKEAKACCDHAIATLPKGMMGEVSFSASLTQAVILSAMGQTAEAEAMLVEVQKGIFEQNTSYLWPNFKAYETKLRLADGDKEAASVWFEQYFVTPSKNLELYKISQHFTTARAYIVLGQAEEAMRYIIRLKKLGEDFQRPLDVAEASVLQAILEGALSKQKEAQHTLELALTAAQPYGYVRIFAEEGAAVLPILRKIALKVERDSYTGELKAKYIHEVTLAASEQAKRKKGLALPVNLKAIKLSKQQKHILSLLAMGYKYKEIMELTGLTIHTVKSHATAAYRKLDVNNSMDAVLKARALGLME</sequence>
<keyword evidence="2" id="KW-0238">DNA-binding</keyword>
<dbReference type="PRINTS" id="PR00038">
    <property type="entry name" value="HTHLUXR"/>
</dbReference>
<dbReference type="SUPFAM" id="SSF48452">
    <property type="entry name" value="TPR-like"/>
    <property type="match status" value="1"/>
</dbReference>
<dbReference type="Pfam" id="PF17874">
    <property type="entry name" value="TPR_MalT"/>
    <property type="match status" value="1"/>
</dbReference>
<proteinExistence type="predicted"/>